<keyword evidence="1" id="KW-0472">Membrane</keyword>
<gene>
    <name evidence="2" type="ORF">CDO35_12030</name>
</gene>
<dbReference type="AlphaFoldDB" id="A0A2G5FM37"/>
<feature type="transmembrane region" description="Helical" evidence="1">
    <location>
        <begin position="75"/>
        <end position="96"/>
    </location>
</feature>
<feature type="transmembrane region" description="Helical" evidence="1">
    <location>
        <begin position="108"/>
        <end position="137"/>
    </location>
</feature>
<protein>
    <submittedName>
        <fullName evidence="2">Uncharacterized protein</fullName>
    </submittedName>
</protein>
<keyword evidence="1" id="KW-0812">Transmembrane</keyword>
<sequence length="342" mass="38773">MNKSTYRFFQVAIWIPAALFLSLPFLEILSRGMENVENMFVAYGLWFGTLAYLIFAMWASWYIKGKPEPLIVRLVWWAPVMFIPFYGIPWIVYGLFHVAMGDASGFAMAVLWVAFSPYIIIAGYVCVAVTFVVYHMFFKAANAGHEVMHMAPRSSLNMTGAAELFGKKVERDVFVGGKEDFAFYPRKTFLGQQGLFAYHTILMIAGSEFEGFRELVGAVFDQVTIKQDQESICTSGDGGGLKLAVRQEFNGLIIELITNSKTFLEKLDASFKAPPPPWFAFPDMQPIEAIMNKQGSLEYWWDWIWNPFWERASAETRADYLSAHKASDEWAEYLAGQANGSD</sequence>
<evidence type="ECO:0000256" key="1">
    <source>
        <dbReference type="SAM" id="Phobius"/>
    </source>
</evidence>
<feature type="transmembrane region" description="Helical" evidence="1">
    <location>
        <begin position="40"/>
        <end position="63"/>
    </location>
</feature>
<dbReference type="RefSeq" id="WP_099524977.1">
    <property type="nucleotide sequence ID" value="NZ_NIQU01000004.1"/>
</dbReference>
<feature type="transmembrane region" description="Helical" evidence="1">
    <location>
        <begin position="6"/>
        <end position="28"/>
    </location>
</feature>
<keyword evidence="1" id="KW-1133">Transmembrane helix</keyword>
<dbReference type="EMBL" id="NIQU01000004">
    <property type="protein sequence ID" value="PIA69039.1"/>
    <property type="molecule type" value="Genomic_DNA"/>
</dbReference>
<dbReference type="Proteomes" id="UP000229504">
    <property type="component" value="Unassembled WGS sequence"/>
</dbReference>
<comment type="caution">
    <text evidence="2">The sequence shown here is derived from an EMBL/GenBank/DDBJ whole genome shotgun (WGS) entry which is preliminary data.</text>
</comment>
<organism evidence="2 3">
    <name type="scientific">Pseudomonas sediminis</name>
    <dbReference type="NCBI Taxonomy" id="1691904"/>
    <lineage>
        <taxon>Bacteria</taxon>
        <taxon>Pseudomonadati</taxon>
        <taxon>Pseudomonadota</taxon>
        <taxon>Gammaproteobacteria</taxon>
        <taxon>Pseudomonadales</taxon>
        <taxon>Pseudomonadaceae</taxon>
        <taxon>Pseudomonas</taxon>
    </lineage>
</organism>
<evidence type="ECO:0000313" key="2">
    <source>
        <dbReference type="EMBL" id="PIA69039.1"/>
    </source>
</evidence>
<proteinExistence type="predicted"/>
<reference evidence="3" key="1">
    <citation type="submission" date="2017-06" db="EMBL/GenBank/DDBJ databases">
        <authorList>
            <person name="Rastogi G."/>
            <person name="Vaishampayan P."/>
            <person name="Seuylemezian A."/>
        </authorList>
    </citation>
    <scope>NUCLEOTIDE SEQUENCE [LARGE SCALE GENOMIC DNA]</scope>
    <source>
        <strain evidence="3">PI11</strain>
    </source>
</reference>
<evidence type="ECO:0000313" key="3">
    <source>
        <dbReference type="Proteomes" id="UP000229504"/>
    </source>
</evidence>
<accession>A0A2G5FM37</accession>
<name>A0A2G5FM37_9PSED</name>